<name>A0A553PS53_TIGCA</name>
<reference evidence="1 2" key="1">
    <citation type="journal article" date="2018" name="Nat. Ecol. Evol.">
        <title>Genomic signatures of mitonuclear coevolution across populations of Tigriopus californicus.</title>
        <authorList>
            <person name="Barreto F.S."/>
            <person name="Watson E.T."/>
            <person name="Lima T.G."/>
            <person name="Willett C.S."/>
            <person name="Edmands S."/>
            <person name="Li W."/>
            <person name="Burton R.S."/>
        </authorList>
    </citation>
    <scope>NUCLEOTIDE SEQUENCE [LARGE SCALE GENOMIC DNA]</scope>
    <source>
        <strain evidence="1 2">San Diego</strain>
    </source>
</reference>
<gene>
    <name evidence="1" type="ORF">TCAL_15514</name>
</gene>
<evidence type="ECO:0000313" key="2">
    <source>
        <dbReference type="Proteomes" id="UP000318571"/>
    </source>
</evidence>
<evidence type="ECO:0000313" key="1">
    <source>
        <dbReference type="EMBL" id="TRY80491.1"/>
    </source>
</evidence>
<accession>A0A553PS53</accession>
<organism evidence="1 2">
    <name type="scientific">Tigriopus californicus</name>
    <name type="common">Marine copepod</name>
    <dbReference type="NCBI Taxonomy" id="6832"/>
    <lineage>
        <taxon>Eukaryota</taxon>
        <taxon>Metazoa</taxon>
        <taxon>Ecdysozoa</taxon>
        <taxon>Arthropoda</taxon>
        <taxon>Crustacea</taxon>
        <taxon>Multicrustacea</taxon>
        <taxon>Hexanauplia</taxon>
        <taxon>Copepoda</taxon>
        <taxon>Harpacticoida</taxon>
        <taxon>Harpacticidae</taxon>
        <taxon>Tigriopus</taxon>
    </lineage>
</organism>
<protein>
    <submittedName>
        <fullName evidence="1">Uncharacterized protein</fullName>
    </submittedName>
</protein>
<dbReference type="Proteomes" id="UP000318571">
    <property type="component" value="Chromosome 12"/>
</dbReference>
<dbReference type="AlphaFoldDB" id="A0A553PS53"/>
<proteinExistence type="predicted"/>
<sequence length="468" mass="53785">MGQLPKALYHPSLSRLLYRSGQFLPLTKEHIGRVQWTIYYLTVLALALALVAKRSEVKDPQAFKLNGEAFHDSHSQKLSDSSINARLGEVPKLPKAWSADVIWSPINHGHLMPGHITIMDSLVRFRFEFPSSGTYKEPLELWQSSNDWKGNLLSFGSNQTQVFNCPVEWAQPTPAIIPDKEGIEFGGIKQLRDPWTQRLKKIKMWRAKGSTQAKSGNLFEFYEDTGLPFRFDFVEEDHTWCLSQVFSSIHFRNFKELSNFESDSLKETIVDKVDNHMIRKINNDIHQEFSPYLESIGTNVFHHATGLEFMSEEETIGTDGQIISIWKEASQAMRANFFKPKSIIHGLIRGFIPNWTIMILAIPFSRHQTPPTSDLHYWYMPTPHSDIGYLPIQFLESRAPFREGASLAVADYTQARILKDFSPETLFQIPLDCLQEDLIEGTEDVFDVLTKDHADYMMRGHHSSRHED</sequence>
<comment type="caution">
    <text evidence="1">The sequence shown here is derived from an EMBL/GenBank/DDBJ whole genome shotgun (WGS) entry which is preliminary data.</text>
</comment>
<dbReference type="EMBL" id="VCGU01000001">
    <property type="protein sequence ID" value="TRY80491.1"/>
    <property type="molecule type" value="Genomic_DNA"/>
</dbReference>
<keyword evidence="2" id="KW-1185">Reference proteome</keyword>